<feature type="transmembrane region" description="Helical" evidence="8">
    <location>
        <begin position="169"/>
        <end position="188"/>
    </location>
</feature>
<feature type="transmembrane region" description="Helical" evidence="8">
    <location>
        <begin position="132"/>
        <end position="157"/>
    </location>
</feature>
<comment type="subcellular location">
    <subcellularLocation>
        <location evidence="1">Cell inner membrane</location>
        <topology evidence="1">Multi-pass membrane protein</topology>
    </subcellularLocation>
</comment>
<keyword evidence="5 8" id="KW-0812">Transmembrane</keyword>
<evidence type="ECO:0000256" key="8">
    <source>
        <dbReference type="SAM" id="Phobius"/>
    </source>
</evidence>
<evidence type="ECO:0000256" key="4">
    <source>
        <dbReference type="ARBA" id="ARBA00022519"/>
    </source>
</evidence>
<dbReference type="Gene3D" id="1.10.3720.10">
    <property type="entry name" value="MetI-like"/>
    <property type="match status" value="1"/>
</dbReference>
<dbReference type="EMBL" id="VSSQ01028866">
    <property type="protein sequence ID" value="MPM78759.1"/>
    <property type="molecule type" value="Genomic_DNA"/>
</dbReference>
<dbReference type="GO" id="GO:0005886">
    <property type="term" value="C:plasma membrane"/>
    <property type="evidence" value="ECO:0007669"/>
    <property type="project" value="UniProtKB-SubCell"/>
</dbReference>
<dbReference type="SUPFAM" id="SSF161098">
    <property type="entry name" value="MetI-like"/>
    <property type="match status" value="1"/>
</dbReference>
<dbReference type="PROSITE" id="PS50928">
    <property type="entry name" value="ABC_TM1"/>
    <property type="match status" value="1"/>
</dbReference>
<evidence type="ECO:0000256" key="3">
    <source>
        <dbReference type="ARBA" id="ARBA00022475"/>
    </source>
</evidence>
<evidence type="ECO:0000256" key="1">
    <source>
        <dbReference type="ARBA" id="ARBA00004429"/>
    </source>
</evidence>
<evidence type="ECO:0000256" key="7">
    <source>
        <dbReference type="ARBA" id="ARBA00023136"/>
    </source>
</evidence>
<keyword evidence="6 8" id="KW-1133">Transmembrane helix</keyword>
<protein>
    <recommendedName>
        <fullName evidence="9">ABC transmembrane type-1 domain-containing protein</fullName>
    </recommendedName>
</protein>
<comment type="caution">
    <text evidence="10">The sequence shown here is derived from an EMBL/GenBank/DDBJ whole genome shotgun (WGS) entry which is preliminary data.</text>
</comment>
<feature type="transmembrane region" description="Helical" evidence="8">
    <location>
        <begin position="301"/>
        <end position="319"/>
    </location>
</feature>
<proteinExistence type="predicted"/>
<dbReference type="GO" id="GO:0055085">
    <property type="term" value="P:transmembrane transport"/>
    <property type="evidence" value="ECO:0007669"/>
    <property type="project" value="InterPro"/>
</dbReference>
<evidence type="ECO:0000256" key="6">
    <source>
        <dbReference type="ARBA" id="ARBA00022989"/>
    </source>
</evidence>
<sequence>MDIAVIEKQTLDEISNQVLNTLKAATPGLTNEEYALNLEMEMDALGEKGIASMAKTNLLGKVKTTITRSAERDLRSEIRSGAVEFPLNREITVNEVLTAKVSATKKHERQYFLGTDYSGRDMLSRIIYGGQVSIAIGLVGTLTSVLIGIVLGAIAGYAGGKIDFFLMRFVDIMYGLPYMLLVIIFMAIFGRNIMNLFVALAMVSWLTVARMVRGQVMSLKNSEYVEAARSMGASTGRIIFRHMVPNSLSVIIVYSTLRVPAFIMQESFLSFLGLGVQAPYASWGSLVGDAVNGMTLYPWKLIFPAIAMTIFLFAMNFFGDGLRDAFDPQSKNQL</sequence>
<dbReference type="PANTHER" id="PTHR43386:SF2">
    <property type="entry name" value="OLIGOPEPTIDE TRANSPORT SYSTEM PERMEASE PROTEIN OPPC"/>
    <property type="match status" value="1"/>
</dbReference>
<dbReference type="InterPro" id="IPR035906">
    <property type="entry name" value="MetI-like_sf"/>
</dbReference>
<evidence type="ECO:0000256" key="5">
    <source>
        <dbReference type="ARBA" id="ARBA00022692"/>
    </source>
</evidence>
<keyword evidence="2" id="KW-0813">Transport</keyword>
<accession>A0A645CPD1</accession>
<evidence type="ECO:0000256" key="2">
    <source>
        <dbReference type="ARBA" id="ARBA00022448"/>
    </source>
</evidence>
<dbReference type="Pfam" id="PF00528">
    <property type="entry name" value="BPD_transp_1"/>
    <property type="match status" value="1"/>
</dbReference>
<keyword evidence="4" id="KW-0997">Cell inner membrane</keyword>
<dbReference type="InterPro" id="IPR000515">
    <property type="entry name" value="MetI-like"/>
</dbReference>
<dbReference type="InterPro" id="IPR050366">
    <property type="entry name" value="BP-dependent_transpt_permease"/>
</dbReference>
<gene>
    <name evidence="10" type="ORF">SDC9_125770</name>
</gene>
<dbReference type="AlphaFoldDB" id="A0A645CPD1"/>
<reference evidence="10" key="1">
    <citation type="submission" date="2019-08" db="EMBL/GenBank/DDBJ databases">
        <authorList>
            <person name="Kucharzyk K."/>
            <person name="Murdoch R.W."/>
            <person name="Higgins S."/>
            <person name="Loffler F."/>
        </authorList>
    </citation>
    <scope>NUCLEOTIDE SEQUENCE</scope>
</reference>
<keyword evidence="3" id="KW-1003">Cell membrane</keyword>
<organism evidence="10">
    <name type="scientific">bioreactor metagenome</name>
    <dbReference type="NCBI Taxonomy" id="1076179"/>
    <lineage>
        <taxon>unclassified sequences</taxon>
        <taxon>metagenomes</taxon>
        <taxon>ecological metagenomes</taxon>
    </lineage>
</organism>
<evidence type="ECO:0000313" key="10">
    <source>
        <dbReference type="EMBL" id="MPM78759.1"/>
    </source>
</evidence>
<keyword evidence="7 8" id="KW-0472">Membrane</keyword>
<evidence type="ECO:0000259" key="9">
    <source>
        <dbReference type="PROSITE" id="PS50928"/>
    </source>
</evidence>
<name>A0A645CPD1_9ZZZZ</name>
<dbReference type="PANTHER" id="PTHR43386">
    <property type="entry name" value="OLIGOPEPTIDE TRANSPORT SYSTEM PERMEASE PROTEIN APPC"/>
    <property type="match status" value="1"/>
</dbReference>
<feature type="transmembrane region" description="Helical" evidence="8">
    <location>
        <begin position="194"/>
        <end position="212"/>
    </location>
</feature>
<dbReference type="CDD" id="cd06261">
    <property type="entry name" value="TM_PBP2"/>
    <property type="match status" value="1"/>
</dbReference>
<feature type="domain" description="ABC transmembrane type-1" evidence="9">
    <location>
        <begin position="130"/>
        <end position="319"/>
    </location>
</feature>